<evidence type="ECO:0000256" key="1">
    <source>
        <dbReference type="ARBA" id="ARBA00022679"/>
    </source>
</evidence>
<evidence type="ECO:0000313" key="7">
    <source>
        <dbReference type="RefSeq" id="XP_022632534.1"/>
    </source>
</evidence>
<proteinExistence type="predicted"/>
<dbReference type="PANTHER" id="PTHR11042">
    <property type="entry name" value="EUKARYOTIC TRANSLATION INITIATION FACTOR 2-ALPHA KINASE EIF2-ALPHA KINASE -RELATED"/>
    <property type="match status" value="1"/>
</dbReference>
<dbReference type="GO" id="GO:0005524">
    <property type="term" value="F:ATP binding"/>
    <property type="evidence" value="ECO:0007669"/>
    <property type="project" value="UniProtKB-KW"/>
</dbReference>
<evidence type="ECO:0000256" key="3">
    <source>
        <dbReference type="ARBA" id="ARBA00022777"/>
    </source>
</evidence>
<organism evidence="6 7">
    <name type="scientific">Vigna radiata var. radiata</name>
    <name type="common">Mung bean</name>
    <name type="synonym">Phaseolus aureus</name>
    <dbReference type="NCBI Taxonomy" id="3916"/>
    <lineage>
        <taxon>Eukaryota</taxon>
        <taxon>Viridiplantae</taxon>
        <taxon>Streptophyta</taxon>
        <taxon>Embryophyta</taxon>
        <taxon>Tracheophyta</taxon>
        <taxon>Spermatophyta</taxon>
        <taxon>Magnoliopsida</taxon>
        <taxon>eudicotyledons</taxon>
        <taxon>Gunneridae</taxon>
        <taxon>Pentapetalae</taxon>
        <taxon>rosids</taxon>
        <taxon>fabids</taxon>
        <taxon>Fabales</taxon>
        <taxon>Fabaceae</taxon>
        <taxon>Papilionoideae</taxon>
        <taxon>50 kb inversion clade</taxon>
        <taxon>NPAAA clade</taxon>
        <taxon>indigoferoid/millettioid clade</taxon>
        <taxon>Phaseoleae</taxon>
        <taxon>Vigna</taxon>
    </lineage>
</organism>
<dbReference type="Proteomes" id="UP000087766">
    <property type="component" value="Unplaced"/>
</dbReference>
<dbReference type="SUPFAM" id="SSF56112">
    <property type="entry name" value="Protein kinase-like (PK-like)"/>
    <property type="match status" value="1"/>
</dbReference>
<keyword evidence="3" id="KW-0418">Kinase</keyword>
<evidence type="ECO:0000256" key="2">
    <source>
        <dbReference type="ARBA" id="ARBA00022741"/>
    </source>
</evidence>
<protein>
    <submittedName>
        <fullName evidence="7">Wee1-like protein kinase isoform X3</fullName>
    </submittedName>
</protein>
<dbReference type="FunFam" id="1.10.510.10:FF:000531">
    <property type="entry name" value="Wee1-like protein kinase"/>
    <property type="match status" value="1"/>
</dbReference>
<dbReference type="RefSeq" id="XP_022632534.1">
    <property type="nucleotide sequence ID" value="XM_022776813.1"/>
</dbReference>
<dbReference type="GO" id="GO:0004713">
    <property type="term" value="F:protein tyrosine kinase activity"/>
    <property type="evidence" value="ECO:0007669"/>
    <property type="project" value="TreeGrafter"/>
</dbReference>
<feature type="domain" description="Protein kinase" evidence="5">
    <location>
        <begin position="95"/>
        <end position="339"/>
    </location>
</feature>
<keyword evidence="2" id="KW-0547">Nucleotide-binding</keyword>
<accession>A0A3Q0EQ33</accession>
<sequence>MNTKMQNEKPEMVPSSGDDDDIILSQQLFCTPDYLTPEDQFPLKGFHSNIDKVEEDSPCPKSPEKPYATKTKRCRMDLIPSIIGRNGLSRYLYDFRRIKKIGKGNFNEVFKVLKRLDGCMYAVKCTIKRLRTEPERLKAFKEVQSLAAIGFHKNIVRYYSSWIEDEQMYTQMEFCDHNLSSENCSTLLTERHEMDVLYQVSSALQFIHEKGIAHLHVKPENIYVKDGIYKLGGFGCATLLDNSLLVEEGDARYMPLEILNKNYDHLDKADIFSLGASMFDIIRRSHLPKAETEFSKLKEGKVPHLPGVTVQFQNLLQVMMDPDPLKRPSASEILGNSIFRGSLKMT</sequence>
<dbReference type="Gene3D" id="1.10.510.10">
    <property type="entry name" value="Transferase(Phosphotransferase) domain 1"/>
    <property type="match status" value="1"/>
</dbReference>
<gene>
    <name evidence="7" type="primary">LOC106779940</name>
</gene>
<evidence type="ECO:0000256" key="4">
    <source>
        <dbReference type="ARBA" id="ARBA00022840"/>
    </source>
</evidence>
<dbReference type="PANTHER" id="PTHR11042:SF185">
    <property type="entry name" value="WEE1-LIKE PROTEIN KINASE"/>
    <property type="match status" value="1"/>
</dbReference>
<evidence type="ECO:0000259" key="5">
    <source>
        <dbReference type="PROSITE" id="PS50011"/>
    </source>
</evidence>
<dbReference type="Gene3D" id="3.30.200.20">
    <property type="entry name" value="Phosphorylase Kinase, domain 1"/>
    <property type="match status" value="1"/>
</dbReference>
<dbReference type="GO" id="GO:0005634">
    <property type="term" value="C:nucleus"/>
    <property type="evidence" value="ECO:0007669"/>
    <property type="project" value="TreeGrafter"/>
</dbReference>
<dbReference type="InterPro" id="IPR050339">
    <property type="entry name" value="CC_SR_Kinase"/>
</dbReference>
<dbReference type="InterPro" id="IPR011009">
    <property type="entry name" value="Kinase-like_dom_sf"/>
</dbReference>
<dbReference type="GO" id="GO:0005737">
    <property type="term" value="C:cytoplasm"/>
    <property type="evidence" value="ECO:0007669"/>
    <property type="project" value="TreeGrafter"/>
</dbReference>
<reference evidence="7" key="1">
    <citation type="submission" date="2025-08" db="UniProtKB">
        <authorList>
            <consortium name="RefSeq"/>
        </authorList>
    </citation>
    <scope>IDENTIFICATION</scope>
    <source>
        <tissue evidence="7">Leaf</tissue>
    </source>
</reference>
<evidence type="ECO:0000313" key="6">
    <source>
        <dbReference type="Proteomes" id="UP000087766"/>
    </source>
</evidence>
<dbReference type="InterPro" id="IPR000719">
    <property type="entry name" value="Prot_kinase_dom"/>
</dbReference>
<name>A0A3Q0EQ33_VIGRR</name>
<dbReference type="GeneID" id="106779940"/>
<dbReference type="PROSITE" id="PS50011">
    <property type="entry name" value="PROTEIN_KINASE_DOM"/>
    <property type="match status" value="1"/>
</dbReference>
<dbReference type="Pfam" id="PF00069">
    <property type="entry name" value="Pkinase"/>
    <property type="match status" value="1"/>
</dbReference>
<keyword evidence="6" id="KW-1185">Reference proteome</keyword>
<keyword evidence="1" id="KW-0808">Transferase</keyword>
<keyword evidence="4" id="KW-0067">ATP-binding</keyword>
<dbReference type="AlphaFoldDB" id="A0A3Q0EQ33"/>